<evidence type="ECO:0000313" key="1">
    <source>
        <dbReference type="EMBL" id="KAL3760939.1"/>
    </source>
</evidence>
<dbReference type="AlphaFoldDB" id="A0ABD3MAA4"/>
<dbReference type="EMBL" id="JALLBG020000168">
    <property type="protein sequence ID" value="KAL3760939.1"/>
    <property type="molecule type" value="Genomic_DNA"/>
</dbReference>
<keyword evidence="2" id="KW-1185">Reference proteome</keyword>
<proteinExistence type="predicted"/>
<gene>
    <name evidence="1" type="ORF">ACHAWU_009618</name>
</gene>
<organism evidence="1 2">
    <name type="scientific">Discostella pseudostelligera</name>
    <dbReference type="NCBI Taxonomy" id="259834"/>
    <lineage>
        <taxon>Eukaryota</taxon>
        <taxon>Sar</taxon>
        <taxon>Stramenopiles</taxon>
        <taxon>Ochrophyta</taxon>
        <taxon>Bacillariophyta</taxon>
        <taxon>Coscinodiscophyceae</taxon>
        <taxon>Thalassiosirophycidae</taxon>
        <taxon>Stephanodiscales</taxon>
        <taxon>Stephanodiscaceae</taxon>
        <taxon>Discostella</taxon>
    </lineage>
</organism>
<reference evidence="1 2" key="1">
    <citation type="submission" date="2024-10" db="EMBL/GenBank/DDBJ databases">
        <title>Updated reference genomes for cyclostephanoid diatoms.</title>
        <authorList>
            <person name="Roberts W.R."/>
            <person name="Alverson A.J."/>
        </authorList>
    </citation>
    <scope>NUCLEOTIDE SEQUENCE [LARGE SCALE GENOMIC DNA]</scope>
    <source>
        <strain evidence="1 2">AJA232-27</strain>
    </source>
</reference>
<comment type="caution">
    <text evidence="1">The sequence shown here is derived from an EMBL/GenBank/DDBJ whole genome shotgun (WGS) entry which is preliminary data.</text>
</comment>
<protein>
    <submittedName>
        <fullName evidence="1">Uncharacterized protein</fullName>
    </submittedName>
</protein>
<dbReference type="Proteomes" id="UP001530293">
    <property type="component" value="Unassembled WGS sequence"/>
</dbReference>
<accession>A0ABD3MAA4</accession>
<evidence type="ECO:0000313" key="2">
    <source>
        <dbReference type="Proteomes" id="UP001530293"/>
    </source>
</evidence>
<name>A0ABD3MAA4_9STRA</name>
<sequence>MNTYSLRSKKARQSSTAIIDLSLDSDDDDDEFSISSDTIQYGMIPPKGTNFDMRTHYDDGRCCKSLSTSSLVTTPRPGKCSGLVDKADRKVAATSSISTNTEDADVPSQEPVLKALPKESERHHACEQNSTGKEKLNMVQPDVTTSNGICISEVSVYPLFDEADYTNLCQRYLTPRTRNKPELPDGMILRRQYRGRIIDANTPLYRKLRVKVDTWLRKNNHEEVYRVLCQLRDWELDPRRVPTIFQRKDDADVAEVFDLTSGNDEPSYIECIDVDECITTRATSLGSSIPGVVLSSEHFVSKVSFDDEPTEIGEQHDLDSISVPVTCVDLTQIAKRSSSLIDTLKVNAHAPMKTHPTRTKLSKTTFHEWLAKKKESWRKRRNRCHQEQGSSTLIWSPSSLRTASHRVKKAQAQHVERLRAIQSDKQTLLNTVKCEGSNPNTVIPSAALIVSSTSKLRVAVPPNISSGSCNTPSLDIHPSSPVKLSAYPTIPQVVTPDGKDTHRKAFVNKQNRVSQKSLPMKRRLYADGKLKNGQHSSTRSRAFTISDFGFPNRNHSIYWTKYSKGCNALGLVQRTDVASHAGPAHHSSRSRNRRHGRLYGVVTTADKFAFSIIPSVRVVVATIQSNGFPDTSLQKEWNTQITKRKRGEWIPRGHVTGRWKPPDWANVLEKRDFSASADSISTSNGKKSLGCRKNLLPVVDDIMESYAVDVLERPSGYSTSSNPSASLQDVICPHYVKPTMDLLRNAHAAVSSLLPVGDCEDWEVVELARRYYDYWRPKETKVILLAESHSFTSKVRDVSLLMQFRLFVELLTCGTTIAS</sequence>